<comment type="caution">
    <text evidence="2">The sequence shown here is derived from an EMBL/GenBank/DDBJ whole genome shotgun (WGS) entry which is preliminary data.</text>
</comment>
<sequence>MSHLRTTPTATAMPPSEARESMTTPPKADTPLRPRTPSLPGTKHHPSPNHLGSDRPLVVAGFEGVVLTGSADGTIKCFRRELIGGATRHVLVQVLAKQEHAVTALAVTVAERVVYGGSSNGLVNFWEREKHFMAHGGVLCLEAVGRQVLSGSTDEHLRVEEGQGRGQYVPQRPNWAF</sequence>
<name>A0A7J0DS60_9ERIC</name>
<protein>
    <submittedName>
        <fullName evidence="2">Uncharacterized protein</fullName>
    </submittedName>
</protein>
<organism evidence="2 3">
    <name type="scientific">Actinidia rufa</name>
    <dbReference type="NCBI Taxonomy" id="165716"/>
    <lineage>
        <taxon>Eukaryota</taxon>
        <taxon>Viridiplantae</taxon>
        <taxon>Streptophyta</taxon>
        <taxon>Embryophyta</taxon>
        <taxon>Tracheophyta</taxon>
        <taxon>Spermatophyta</taxon>
        <taxon>Magnoliopsida</taxon>
        <taxon>eudicotyledons</taxon>
        <taxon>Gunneridae</taxon>
        <taxon>Pentapetalae</taxon>
        <taxon>asterids</taxon>
        <taxon>Ericales</taxon>
        <taxon>Actinidiaceae</taxon>
        <taxon>Actinidia</taxon>
    </lineage>
</organism>
<dbReference type="InterPro" id="IPR015943">
    <property type="entry name" value="WD40/YVTN_repeat-like_dom_sf"/>
</dbReference>
<dbReference type="Gene3D" id="2.130.10.10">
    <property type="entry name" value="YVTN repeat-like/Quinoprotein amine dehydrogenase"/>
    <property type="match status" value="1"/>
</dbReference>
<dbReference type="AlphaFoldDB" id="A0A7J0DS60"/>
<dbReference type="InterPro" id="IPR011047">
    <property type="entry name" value="Quinoprotein_ADH-like_sf"/>
</dbReference>
<proteinExistence type="predicted"/>
<accession>A0A7J0DS60</accession>
<reference evidence="3" key="1">
    <citation type="submission" date="2019-07" db="EMBL/GenBank/DDBJ databases">
        <title>De Novo Assembly of kiwifruit Actinidia rufa.</title>
        <authorList>
            <person name="Sugita-Konishi S."/>
            <person name="Sato K."/>
            <person name="Mori E."/>
            <person name="Abe Y."/>
            <person name="Kisaki G."/>
            <person name="Hamano K."/>
            <person name="Suezawa K."/>
            <person name="Otani M."/>
            <person name="Fukuda T."/>
            <person name="Manabe T."/>
            <person name="Gomi K."/>
            <person name="Tabuchi M."/>
            <person name="Akimitsu K."/>
            <person name="Kataoka I."/>
        </authorList>
    </citation>
    <scope>NUCLEOTIDE SEQUENCE [LARGE SCALE GENOMIC DNA]</scope>
    <source>
        <strain evidence="3">cv. Fuchu</strain>
    </source>
</reference>
<dbReference type="EMBL" id="BJWL01000366">
    <property type="protein sequence ID" value="GFS41183.1"/>
    <property type="molecule type" value="Genomic_DNA"/>
</dbReference>
<dbReference type="SUPFAM" id="SSF50998">
    <property type="entry name" value="Quinoprotein alcohol dehydrogenase-like"/>
    <property type="match status" value="1"/>
</dbReference>
<evidence type="ECO:0000256" key="1">
    <source>
        <dbReference type="SAM" id="MobiDB-lite"/>
    </source>
</evidence>
<keyword evidence="3" id="KW-1185">Reference proteome</keyword>
<dbReference type="PANTHER" id="PTHR22844:SF370">
    <property type="entry name" value="OS12G0594000 PROTEIN"/>
    <property type="match status" value="1"/>
</dbReference>
<evidence type="ECO:0000313" key="2">
    <source>
        <dbReference type="EMBL" id="GFS41183.1"/>
    </source>
</evidence>
<dbReference type="Proteomes" id="UP000585474">
    <property type="component" value="Unassembled WGS sequence"/>
</dbReference>
<dbReference type="InterPro" id="IPR045182">
    <property type="entry name" value="JINGUBANG-like"/>
</dbReference>
<feature type="compositionally biased region" description="Polar residues" evidence="1">
    <location>
        <begin position="1"/>
        <end position="10"/>
    </location>
</feature>
<evidence type="ECO:0000313" key="3">
    <source>
        <dbReference type="Proteomes" id="UP000585474"/>
    </source>
</evidence>
<gene>
    <name evidence="2" type="ORF">Acr_00g0072860</name>
</gene>
<dbReference type="PANTHER" id="PTHR22844">
    <property type="entry name" value="F-BOX AND WD40 DOMAIN PROTEIN"/>
    <property type="match status" value="1"/>
</dbReference>
<feature type="region of interest" description="Disordered" evidence="1">
    <location>
        <begin position="1"/>
        <end position="55"/>
    </location>
</feature>